<dbReference type="InterPro" id="IPR020472">
    <property type="entry name" value="WD40_PAC1"/>
</dbReference>
<feature type="compositionally biased region" description="Low complexity" evidence="4">
    <location>
        <begin position="145"/>
        <end position="164"/>
    </location>
</feature>
<dbReference type="PROSITE" id="PS00678">
    <property type="entry name" value="WD_REPEATS_1"/>
    <property type="match status" value="2"/>
</dbReference>
<evidence type="ECO:0000256" key="3">
    <source>
        <dbReference type="PROSITE-ProRule" id="PRU00221"/>
    </source>
</evidence>
<organism evidence="5 6">
    <name type="scientific">Psophocarpus tetragonolobus</name>
    <name type="common">Winged bean</name>
    <name type="synonym">Dolichos tetragonolobus</name>
    <dbReference type="NCBI Taxonomy" id="3891"/>
    <lineage>
        <taxon>Eukaryota</taxon>
        <taxon>Viridiplantae</taxon>
        <taxon>Streptophyta</taxon>
        <taxon>Embryophyta</taxon>
        <taxon>Tracheophyta</taxon>
        <taxon>Spermatophyta</taxon>
        <taxon>Magnoliopsida</taxon>
        <taxon>eudicotyledons</taxon>
        <taxon>Gunneridae</taxon>
        <taxon>Pentapetalae</taxon>
        <taxon>rosids</taxon>
        <taxon>fabids</taxon>
        <taxon>Fabales</taxon>
        <taxon>Fabaceae</taxon>
        <taxon>Papilionoideae</taxon>
        <taxon>50 kb inversion clade</taxon>
        <taxon>NPAAA clade</taxon>
        <taxon>indigoferoid/millettioid clade</taxon>
        <taxon>Phaseoleae</taxon>
        <taxon>Psophocarpus</taxon>
    </lineage>
</organism>
<dbReference type="InterPro" id="IPR019775">
    <property type="entry name" value="WD40_repeat_CS"/>
</dbReference>
<dbReference type="Pfam" id="PF00400">
    <property type="entry name" value="WD40"/>
    <property type="match status" value="4"/>
</dbReference>
<dbReference type="SUPFAM" id="SSF50978">
    <property type="entry name" value="WD40 repeat-like"/>
    <property type="match status" value="1"/>
</dbReference>
<dbReference type="PANTHER" id="PTHR14221:SF41">
    <property type="entry name" value="TRANSDUCIN_WD40 REPEAT-LIKE SUPERFAMILY PROTEIN"/>
    <property type="match status" value="1"/>
</dbReference>
<feature type="repeat" description="WD" evidence="3">
    <location>
        <begin position="503"/>
        <end position="543"/>
    </location>
</feature>
<dbReference type="InterPro" id="IPR015943">
    <property type="entry name" value="WD40/YVTN_repeat-like_dom_sf"/>
</dbReference>
<accession>A0AAN9S545</accession>
<keyword evidence="1 3" id="KW-0853">WD repeat</keyword>
<evidence type="ECO:0000313" key="5">
    <source>
        <dbReference type="EMBL" id="KAK7389423.1"/>
    </source>
</evidence>
<dbReference type="PRINTS" id="PR00320">
    <property type="entry name" value="GPROTEINBRPT"/>
</dbReference>
<dbReference type="PROSITE" id="PS50294">
    <property type="entry name" value="WD_REPEATS_REGION"/>
    <property type="match status" value="3"/>
</dbReference>
<sequence length="954" mass="105763">MEHRKTLTMDWDGLGDVEDEDTFFESYNRLSTATSLDAASSSDEEDDGADDSRLSFASAFSSFHSCKIRASTPNDPPPDCGTRASFSIGSEYGIWMAAPTSIDERRKRLFHGMGLDDDKEFSKAPNVTISKNINPVPSSNSSEKPTLVTTSTPITTTPVDSSVSSKKETEHSSVHLVLVRSRSEGDIQLFSIEKIREEDLIGKGLKPRLMRTTTEVAFSRSRNETKNRAVVRDFNEMAQSEKSTAKIEHVTEDSGSGAFFVIKNLDTGKEFVVNEYGENGMWNRLSDLQTGKQLTMEEFERAVGKSRVVNELMRRGGRNDGFSRKLSSSSYISRSLRMSKRRGVALLKNIKGVASGFMSDREREGSLVSIQPTQEGKNQWVRVRQSGKSHKELSALHLCQEFQAHEGCIWTIKFSFDGRYLASAGEDKVIHLWEVQECEVLSLRVDEGSLTPIHPSLLASNEAPPLSLKKKGKFGSKRGTTVPEYVHVPETVFSLSDKPYCSFHGHSDDVLDLSWSKSQLLLSSSMDKTVRLWDLETKTCLNKFAHNDYGEISDMVKSITCIQFNPMDDDHFISGSLDAKVRIWNIPERHVADWTDIREMVTAVSYTPDGRGALVGTHKGVCLTYDTKDCVLTQTGTIEIRHKKKSHLRKITGFQFVPGKPSEVLITSSDSRIRLLDGSEIVQKFRGFRNANSQIAASFSSDGRYIVSASEDSQVYVWKHEENRSAGSGKGKNVLVTRSHEHFQCKDVSVAILWPCTIRGDPPLVPAHHSKRHSKRFQAPNYGEETSSPSSAKSKKSLPPLPRKSNNNAIEGASNSPREGPTQILHTDSRTNSRVSLIESVPRSPMKVNYQTTEENFEVISRTDSGFSDSFSSGSPSARYGDSLSSCGSVSSSYSLLDSSHISSSVLPSAWGLVIVTASFGGEIKCYQNFGLPRRMGRPPHLFGGHNSFSHGNM</sequence>
<dbReference type="InterPro" id="IPR001680">
    <property type="entry name" value="WD40_rpt"/>
</dbReference>
<feature type="compositionally biased region" description="Polar residues" evidence="4">
    <location>
        <begin position="806"/>
        <end position="817"/>
    </location>
</feature>
<feature type="region of interest" description="Disordered" evidence="4">
    <location>
        <begin position="129"/>
        <end position="167"/>
    </location>
</feature>
<dbReference type="EMBL" id="JAYMYS010000006">
    <property type="protein sequence ID" value="KAK7389423.1"/>
    <property type="molecule type" value="Genomic_DNA"/>
</dbReference>
<dbReference type="SMART" id="SM00320">
    <property type="entry name" value="WD40"/>
    <property type="match status" value="7"/>
</dbReference>
<feature type="repeat" description="WD" evidence="3">
    <location>
        <begin position="552"/>
        <end position="586"/>
    </location>
</feature>
<keyword evidence="2" id="KW-0677">Repeat</keyword>
<reference evidence="5 6" key="1">
    <citation type="submission" date="2024-01" db="EMBL/GenBank/DDBJ databases">
        <title>The genomes of 5 underutilized Papilionoideae crops provide insights into root nodulation and disease resistanc.</title>
        <authorList>
            <person name="Jiang F."/>
        </authorList>
    </citation>
    <scope>NUCLEOTIDE SEQUENCE [LARGE SCALE GENOMIC DNA]</scope>
    <source>
        <strain evidence="5">DUOXIRENSHENG_FW03</strain>
        <tissue evidence="5">Leaves</tissue>
    </source>
</reference>
<feature type="compositionally biased region" description="Polar residues" evidence="4">
    <location>
        <begin position="129"/>
        <end position="144"/>
    </location>
</feature>
<dbReference type="Gene3D" id="2.130.10.10">
    <property type="entry name" value="YVTN repeat-like/Quinoprotein amine dehydrogenase"/>
    <property type="match status" value="2"/>
</dbReference>
<feature type="region of interest" description="Disordered" evidence="4">
    <location>
        <begin position="765"/>
        <end position="839"/>
    </location>
</feature>
<protein>
    <submittedName>
        <fullName evidence="5">Uncharacterized protein</fullName>
    </submittedName>
</protein>
<comment type="caution">
    <text evidence="5">The sequence shown here is derived from an EMBL/GenBank/DDBJ whole genome shotgun (WGS) entry which is preliminary data.</text>
</comment>
<name>A0AAN9S545_PSOTE</name>
<feature type="compositionally biased region" description="Polar residues" evidence="4">
    <location>
        <begin position="824"/>
        <end position="835"/>
    </location>
</feature>
<gene>
    <name evidence="5" type="ORF">VNO78_24455</name>
</gene>
<dbReference type="InterPro" id="IPR040324">
    <property type="entry name" value="WDR44/Dgr2"/>
</dbReference>
<feature type="repeat" description="WD" evidence="3">
    <location>
        <begin position="402"/>
        <end position="443"/>
    </location>
</feature>
<evidence type="ECO:0000313" key="6">
    <source>
        <dbReference type="Proteomes" id="UP001386955"/>
    </source>
</evidence>
<feature type="repeat" description="WD" evidence="3">
    <location>
        <begin position="698"/>
        <end position="728"/>
    </location>
</feature>
<evidence type="ECO:0000256" key="2">
    <source>
        <dbReference type="ARBA" id="ARBA00022737"/>
    </source>
</evidence>
<dbReference type="AlphaFoldDB" id="A0AAN9S545"/>
<proteinExistence type="predicted"/>
<dbReference type="InterPro" id="IPR036322">
    <property type="entry name" value="WD40_repeat_dom_sf"/>
</dbReference>
<evidence type="ECO:0000256" key="4">
    <source>
        <dbReference type="SAM" id="MobiDB-lite"/>
    </source>
</evidence>
<dbReference type="PANTHER" id="PTHR14221">
    <property type="entry name" value="WD REPEAT DOMAIN 44"/>
    <property type="match status" value="1"/>
</dbReference>
<dbReference type="PROSITE" id="PS50082">
    <property type="entry name" value="WD_REPEATS_2"/>
    <property type="match status" value="4"/>
</dbReference>
<keyword evidence="6" id="KW-1185">Reference proteome</keyword>
<evidence type="ECO:0000256" key="1">
    <source>
        <dbReference type="ARBA" id="ARBA00022574"/>
    </source>
</evidence>
<dbReference type="Proteomes" id="UP001386955">
    <property type="component" value="Unassembled WGS sequence"/>
</dbReference>